<proteinExistence type="predicted"/>
<accession>A0A975S541</accession>
<dbReference type="Gene3D" id="3.10.180.10">
    <property type="entry name" value="2,3-Dihydroxybiphenyl 1,2-Dioxygenase, domain 1"/>
    <property type="match status" value="1"/>
</dbReference>
<dbReference type="InterPro" id="IPR041581">
    <property type="entry name" value="Glyoxalase_6"/>
</dbReference>
<dbReference type="EMBL" id="CP076456">
    <property type="protein sequence ID" value="QWQ35833.1"/>
    <property type="molecule type" value="Genomic_DNA"/>
</dbReference>
<keyword evidence="3" id="KW-1185">Reference proteome</keyword>
<evidence type="ECO:0000259" key="1">
    <source>
        <dbReference type="Pfam" id="PF18029"/>
    </source>
</evidence>
<evidence type="ECO:0000313" key="3">
    <source>
        <dbReference type="Proteomes" id="UP000680588"/>
    </source>
</evidence>
<dbReference type="AlphaFoldDB" id="A0A975S541"/>
<evidence type="ECO:0000313" key="2">
    <source>
        <dbReference type="EMBL" id="QWQ35833.1"/>
    </source>
</evidence>
<dbReference type="RefSeq" id="WP_207347774.1">
    <property type="nucleotide sequence ID" value="NZ_CP076456.1"/>
</dbReference>
<gene>
    <name evidence="2" type="ORF">KG104_15440</name>
</gene>
<dbReference type="InterPro" id="IPR029068">
    <property type="entry name" value="Glyas_Bleomycin-R_OHBP_Dase"/>
</dbReference>
<name>A0A975S541_9MICC</name>
<protein>
    <submittedName>
        <fullName evidence="2">VOC family protein</fullName>
    </submittedName>
</protein>
<dbReference type="KEGG" id="asun:KG104_15440"/>
<dbReference type="SUPFAM" id="SSF54593">
    <property type="entry name" value="Glyoxalase/Bleomycin resistance protein/Dihydroxybiphenyl dioxygenase"/>
    <property type="match status" value="1"/>
</dbReference>
<sequence length="145" mass="16408">MSFNIQICVDCENAHEQADWWAETLGWVVEPLDQALIDSLLDQGTISPDMLVDHKGQRRWRDGAAICRESEVGSPERLRILFQPVPEPKTAKDRIHLDIHINGADKDVKRAELEARGATFLYSEQQGPSSWYTMADPEGNEFCIA</sequence>
<organism evidence="2 3">
    <name type="scientific">Arthrobacter sunyaminii</name>
    <dbReference type="NCBI Taxonomy" id="2816859"/>
    <lineage>
        <taxon>Bacteria</taxon>
        <taxon>Bacillati</taxon>
        <taxon>Actinomycetota</taxon>
        <taxon>Actinomycetes</taxon>
        <taxon>Micrococcales</taxon>
        <taxon>Micrococcaceae</taxon>
        <taxon>Arthrobacter</taxon>
    </lineage>
</organism>
<dbReference type="PANTHER" id="PTHR35908">
    <property type="entry name" value="HYPOTHETICAL FUSION PROTEIN"/>
    <property type="match status" value="1"/>
</dbReference>
<dbReference type="Pfam" id="PF18029">
    <property type="entry name" value="Glyoxalase_6"/>
    <property type="match status" value="1"/>
</dbReference>
<dbReference type="PANTHER" id="PTHR35908:SF1">
    <property type="entry name" value="CONSERVED PROTEIN"/>
    <property type="match status" value="1"/>
</dbReference>
<feature type="domain" description="Glyoxalase-like" evidence="1">
    <location>
        <begin position="6"/>
        <end position="144"/>
    </location>
</feature>
<reference evidence="2" key="1">
    <citation type="submission" date="2021-06" db="EMBL/GenBank/DDBJ databases">
        <title>Novel species in genus Arthrobacter.</title>
        <authorList>
            <person name="Zhang G."/>
        </authorList>
    </citation>
    <scope>NUCLEOTIDE SEQUENCE</scope>
    <source>
        <strain evidence="2">Zg-ZUI122</strain>
    </source>
</reference>
<dbReference type="Proteomes" id="UP000680588">
    <property type="component" value="Chromosome"/>
</dbReference>